<dbReference type="SUPFAM" id="SSF51206">
    <property type="entry name" value="cAMP-binding domain-like"/>
    <property type="match status" value="1"/>
</dbReference>
<feature type="domain" description="Cyclic nucleotide-binding" evidence="2">
    <location>
        <begin position="447"/>
        <end position="571"/>
    </location>
</feature>
<evidence type="ECO:0000256" key="1">
    <source>
        <dbReference type="SAM" id="MobiDB-lite"/>
    </source>
</evidence>
<dbReference type="EMBL" id="CAWYQH010000163">
    <property type="protein sequence ID" value="CAK8697437.1"/>
    <property type="molecule type" value="Genomic_DNA"/>
</dbReference>
<feature type="region of interest" description="Disordered" evidence="1">
    <location>
        <begin position="767"/>
        <end position="788"/>
    </location>
</feature>
<dbReference type="PANTHER" id="PTHR23011">
    <property type="entry name" value="CYCLIC NUCLEOTIDE-BINDING DOMAIN CONTAINING PROTEIN"/>
    <property type="match status" value="1"/>
</dbReference>
<feature type="compositionally biased region" description="Low complexity" evidence="1">
    <location>
        <begin position="185"/>
        <end position="202"/>
    </location>
</feature>
<evidence type="ECO:0000313" key="4">
    <source>
        <dbReference type="Proteomes" id="UP001642483"/>
    </source>
</evidence>
<dbReference type="SMART" id="SM00100">
    <property type="entry name" value="cNMP"/>
    <property type="match status" value="1"/>
</dbReference>
<name>A0ABP0H0Y4_CLALP</name>
<feature type="region of interest" description="Disordered" evidence="1">
    <location>
        <begin position="638"/>
        <end position="659"/>
    </location>
</feature>
<reference evidence="3 4" key="1">
    <citation type="submission" date="2024-02" db="EMBL/GenBank/DDBJ databases">
        <authorList>
            <person name="Daric V."/>
            <person name="Darras S."/>
        </authorList>
    </citation>
    <scope>NUCLEOTIDE SEQUENCE [LARGE SCALE GENOMIC DNA]</scope>
</reference>
<accession>A0ABP0H0Y4</accession>
<feature type="region of interest" description="Disordered" evidence="1">
    <location>
        <begin position="100"/>
        <end position="124"/>
    </location>
</feature>
<dbReference type="InterPro" id="IPR014710">
    <property type="entry name" value="RmlC-like_jellyroll"/>
</dbReference>
<keyword evidence="4" id="KW-1185">Reference proteome</keyword>
<dbReference type="PROSITE" id="PS50042">
    <property type="entry name" value="CNMP_BINDING_3"/>
    <property type="match status" value="1"/>
</dbReference>
<feature type="compositionally biased region" description="Polar residues" evidence="1">
    <location>
        <begin position="645"/>
        <end position="659"/>
    </location>
</feature>
<evidence type="ECO:0000259" key="2">
    <source>
        <dbReference type="PROSITE" id="PS50042"/>
    </source>
</evidence>
<sequence length="993" mass="113317">MSNSNDLLRVEKIKNQCSKEDNFADVSSTLQAPVLKKIAAANGNPVAKTSDFGEEQSLQCKTKNENSQRDRFKFVHVHRSADAEPQKFLNHSDGARYFKTKQVAKPDQQDPKEPRRGKRSSNLSLTRLSFNSDLGVVDGVNSTIALSMQNDEHFQSPFYPEVFENGNGCYDAGSASASSLSSVYLPKSSSSTFSSKGAVSVRLSRRRKSKNSSLQASHEDTKAVLGNRRPTEDLFKLKLRKNCRREKLPPPAEGLSKNFPQTMTRISRQRRSTNPVTTRESKDLNEILQHPRWKNKAHSQTQAVNSRLLPRKFRASFNTAELLSELRLRRKSKYRKSRMSHFATANPLDRFRRAVSFVRLLLRCLENYRRVSVVSHVSQMSFAMLSGDMVAARTYRHGLTFDPNDYRTANEGALNAKLRTILTTVPYQRTENEIGYALKRLRAEVEEFAEFPLRMQEDLVKEAWLDEFEPKRVIIRQGHKAETFYFIVSGTALVTKNRINANGEGYVETVSILKRGKSFGELAIMRHEQRTNNVVSQTHLALLTVGRKEFVDIFMHRMDGGEPEFITFLRKLPEFNGFPLYKVPHNKPEVCAFTYFRVGVVICADSLKSDAIIIVKSGVCRVVKCLAAAKPNLPGIRQGPKGKSYQRNSLTNLSTSAGPSTSALRAARMTSQSSAESLLAGPLMPCPNRRLSSFNTRSKLSSNVFSQSAMTLKDLRRFLEKGGEEQLKRSHLEHKKKILEIYKRWHEEHPISRETFALLMTGREIEEEVENDEESVSENEEEEDEEEILELRDRIDSYVFRRDSEQGESRRNSMQSNFRAHILRRNRNSLADAWVTKQRKKLSTTSASLPTLNENVLPLSSKSSRSFNTSRPNSQHKHVYIHVQTLREKDVFGLLPLLFDESEGATSMSLVSEGAECILMNKEFFLKNFDDELREKLIRRVRPYPSEDKLQSDMQDQINWNAYKLMTVRNCLTQRNDAKRLAASKSMTSLMCQ</sequence>
<evidence type="ECO:0000313" key="3">
    <source>
        <dbReference type="EMBL" id="CAK8697437.1"/>
    </source>
</evidence>
<dbReference type="InterPro" id="IPR000595">
    <property type="entry name" value="cNMP-bd_dom"/>
</dbReference>
<dbReference type="Proteomes" id="UP001642483">
    <property type="component" value="Unassembled WGS sequence"/>
</dbReference>
<gene>
    <name evidence="3" type="ORF">CVLEPA_LOCUS30663</name>
</gene>
<organism evidence="3 4">
    <name type="scientific">Clavelina lepadiformis</name>
    <name type="common">Light-bulb sea squirt</name>
    <name type="synonym">Ascidia lepadiformis</name>
    <dbReference type="NCBI Taxonomy" id="159417"/>
    <lineage>
        <taxon>Eukaryota</taxon>
        <taxon>Metazoa</taxon>
        <taxon>Chordata</taxon>
        <taxon>Tunicata</taxon>
        <taxon>Ascidiacea</taxon>
        <taxon>Aplousobranchia</taxon>
        <taxon>Clavelinidae</taxon>
        <taxon>Clavelina</taxon>
    </lineage>
</organism>
<dbReference type="Pfam" id="PF00027">
    <property type="entry name" value="cNMP_binding"/>
    <property type="match status" value="1"/>
</dbReference>
<dbReference type="PANTHER" id="PTHR23011:SF28">
    <property type="entry name" value="CYCLIC NUCLEOTIDE-BINDING DOMAIN CONTAINING PROTEIN"/>
    <property type="match status" value="1"/>
</dbReference>
<feature type="region of interest" description="Disordered" evidence="1">
    <location>
        <begin position="185"/>
        <end position="225"/>
    </location>
</feature>
<protein>
    <recommendedName>
        <fullName evidence="2">Cyclic nucleotide-binding domain-containing protein</fullName>
    </recommendedName>
</protein>
<dbReference type="InterPro" id="IPR018490">
    <property type="entry name" value="cNMP-bd_dom_sf"/>
</dbReference>
<proteinExistence type="predicted"/>
<dbReference type="Gene3D" id="2.60.120.10">
    <property type="entry name" value="Jelly Rolls"/>
    <property type="match status" value="1"/>
</dbReference>
<comment type="caution">
    <text evidence="3">The sequence shown here is derived from an EMBL/GenBank/DDBJ whole genome shotgun (WGS) entry which is preliminary data.</text>
</comment>
<dbReference type="CDD" id="cd00038">
    <property type="entry name" value="CAP_ED"/>
    <property type="match status" value="1"/>
</dbReference>